<dbReference type="OrthoDB" id="9801840at2"/>
<proteinExistence type="predicted"/>
<reference evidence="3 4" key="1">
    <citation type="submission" date="2018-03" db="EMBL/GenBank/DDBJ databases">
        <title>Phenotypic and genomic properties of Cyclonatronum proteinivorum gen. nov., sp. nov., a haloalkaliphilic bacteroidete from soda lakes possessing Na+-translocating rhodopsin.</title>
        <authorList>
            <person name="Toshchakov S.V."/>
            <person name="Korzhenkov A."/>
            <person name="Samarov N.I."/>
            <person name="Kublanov I.V."/>
            <person name="Muntyan M.S."/>
            <person name="Sorokin D.Y."/>
        </authorList>
    </citation>
    <scope>NUCLEOTIDE SEQUENCE [LARGE SCALE GENOMIC DNA]</scope>
    <source>
        <strain evidence="3 4">Omega</strain>
    </source>
</reference>
<feature type="domain" description="AAA" evidence="1">
    <location>
        <begin position="41"/>
        <end position="159"/>
    </location>
</feature>
<dbReference type="SUPFAM" id="SSF52540">
    <property type="entry name" value="P-loop containing nucleoside triphosphate hydrolases"/>
    <property type="match status" value="1"/>
</dbReference>
<name>A0A345UG70_9BACT</name>
<dbReference type="InterPro" id="IPR041682">
    <property type="entry name" value="AAA_14"/>
</dbReference>
<protein>
    <recommendedName>
        <fullName evidence="5">AAA+ ATPase domain-containing protein</fullName>
    </recommendedName>
</protein>
<organism evidence="3 4">
    <name type="scientific">Cyclonatronum proteinivorum</name>
    <dbReference type="NCBI Taxonomy" id="1457365"/>
    <lineage>
        <taxon>Bacteria</taxon>
        <taxon>Pseudomonadati</taxon>
        <taxon>Balneolota</taxon>
        <taxon>Balneolia</taxon>
        <taxon>Balneolales</taxon>
        <taxon>Cyclonatronaceae</taxon>
        <taxon>Cyclonatronum</taxon>
    </lineage>
</organism>
<evidence type="ECO:0000259" key="1">
    <source>
        <dbReference type="Pfam" id="PF13173"/>
    </source>
</evidence>
<gene>
    <name evidence="3" type="ORF">CYPRO_0184</name>
</gene>
<dbReference type="Proteomes" id="UP000254808">
    <property type="component" value="Chromosome"/>
</dbReference>
<evidence type="ECO:0008006" key="5">
    <source>
        <dbReference type="Google" id="ProtNLM"/>
    </source>
</evidence>
<dbReference type="Pfam" id="PF13173">
    <property type="entry name" value="AAA_14"/>
    <property type="match status" value="1"/>
</dbReference>
<sequence length="412" mass="47019">MVLKQVLAQVLDDQQSMPLRRYEDAMPRSFSSEFKPALSHIEVVSGVRRCGKSTLMGMIRKAHYPDSIYINFEDSRLFDFEAGDFQKLDEIVPKQTQTWFFDEIQNITGWELFVRQLHDRGCKIFITGSNASLLSTELGTRLTGRYIRHDLYPFSYSEFISFAGLNPSADSFDAYLETGGFPEFITQKDPAVLQNLFKDILLRDIAIRHGIRNTQVLMEMALFLITNTGKETTYNSLKKQFGMGAANTASDYLHRMEESWLFSQLQRFSWSAKTRTANPRKIYAIDTGLIRANSLSFSADRARRLENAVYLHLRRAAGAGPTQIYYFREKQECDFVVFEKGSCTSVIQACEELTPDNLKRETGGLIEALNYFGLQEGLIITRNQADTLSTEGKTIRLIPAYRLMHDTSPDQG</sequence>
<evidence type="ECO:0000313" key="4">
    <source>
        <dbReference type="Proteomes" id="UP000254808"/>
    </source>
</evidence>
<dbReference type="EMBL" id="CP027806">
    <property type="protein sequence ID" value="AXI99471.1"/>
    <property type="molecule type" value="Genomic_DNA"/>
</dbReference>
<keyword evidence="4" id="KW-1185">Reference proteome</keyword>
<feature type="domain" description="DUF4143" evidence="2">
    <location>
        <begin position="203"/>
        <end position="341"/>
    </location>
</feature>
<evidence type="ECO:0000313" key="3">
    <source>
        <dbReference type="EMBL" id="AXI99471.1"/>
    </source>
</evidence>
<dbReference type="Pfam" id="PF13635">
    <property type="entry name" value="DUF4143"/>
    <property type="match status" value="1"/>
</dbReference>
<evidence type="ECO:0000259" key="2">
    <source>
        <dbReference type="Pfam" id="PF13635"/>
    </source>
</evidence>
<dbReference type="AlphaFoldDB" id="A0A345UG70"/>
<dbReference type="InterPro" id="IPR027417">
    <property type="entry name" value="P-loop_NTPase"/>
</dbReference>
<dbReference type="PANTHER" id="PTHR33295:SF8">
    <property type="entry name" value="AAA+ ATPASE DOMAIN-CONTAINING PROTEIN"/>
    <property type="match status" value="1"/>
</dbReference>
<accession>A0A345UG70</accession>
<dbReference type="KEGG" id="cprv:CYPRO_0184"/>
<dbReference type="PANTHER" id="PTHR33295">
    <property type="entry name" value="ATPASE"/>
    <property type="match status" value="1"/>
</dbReference>
<dbReference type="RefSeq" id="WP_114982713.1">
    <property type="nucleotide sequence ID" value="NZ_CP027806.1"/>
</dbReference>
<dbReference type="InterPro" id="IPR025420">
    <property type="entry name" value="DUF4143"/>
</dbReference>